<evidence type="ECO:0000313" key="1">
    <source>
        <dbReference type="EMBL" id="SHF73345.1"/>
    </source>
</evidence>
<keyword evidence="2" id="KW-1185">Reference proteome</keyword>
<sequence>MQNGMFGYDISIRTNNHNETTRTITTPTNSQFFSCLPIVIITIDKLKNQPL</sequence>
<dbReference type="Proteomes" id="UP000184436">
    <property type="component" value="Unassembled WGS sequence"/>
</dbReference>
<organism evidence="1 2">
    <name type="scientific">Bacteroides faecichinchillae</name>
    <dbReference type="NCBI Taxonomy" id="871325"/>
    <lineage>
        <taxon>Bacteria</taxon>
        <taxon>Pseudomonadati</taxon>
        <taxon>Bacteroidota</taxon>
        <taxon>Bacteroidia</taxon>
        <taxon>Bacteroidales</taxon>
        <taxon>Bacteroidaceae</taxon>
        <taxon>Bacteroides</taxon>
    </lineage>
</organism>
<accession>A0A1M5E2B8</accession>
<gene>
    <name evidence="1" type="ORF">SAMN05444349_13212</name>
</gene>
<proteinExistence type="predicted"/>
<name>A0A1M5E2B8_9BACE</name>
<evidence type="ECO:0000313" key="2">
    <source>
        <dbReference type="Proteomes" id="UP000184436"/>
    </source>
</evidence>
<dbReference type="EMBL" id="FQVD01000032">
    <property type="protein sequence ID" value="SHF73345.1"/>
    <property type="molecule type" value="Genomic_DNA"/>
</dbReference>
<dbReference type="STRING" id="871325.SAMN05444349_13212"/>
<dbReference type="AlphaFoldDB" id="A0A1M5E2B8"/>
<reference evidence="1 2" key="1">
    <citation type="submission" date="2016-11" db="EMBL/GenBank/DDBJ databases">
        <authorList>
            <person name="Jaros S."/>
            <person name="Januszkiewicz K."/>
            <person name="Wedrychowicz H."/>
        </authorList>
    </citation>
    <scope>NUCLEOTIDE SEQUENCE [LARGE SCALE GENOMIC DNA]</scope>
    <source>
        <strain evidence="1 2">DSM 26883</strain>
    </source>
</reference>
<protein>
    <submittedName>
        <fullName evidence="1">Uncharacterized protein</fullName>
    </submittedName>
</protein>